<comment type="caution">
    <text evidence="3">The sequence shown here is derived from an EMBL/GenBank/DDBJ whole genome shotgun (WGS) entry which is preliminary data.</text>
</comment>
<feature type="compositionally biased region" description="Basic residues" evidence="1">
    <location>
        <begin position="403"/>
        <end position="415"/>
    </location>
</feature>
<dbReference type="Proteomes" id="UP000694255">
    <property type="component" value="Unassembled WGS sequence"/>
</dbReference>
<dbReference type="InterPro" id="IPR022210">
    <property type="entry name" value="TF_GCR1-like"/>
</dbReference>
<dbReference type="EMBL" id="JAGSYN010000027">
    <property type="protein sequence ID" value="KAG7666257.1"/>
    <property type="molecule type" value="Genomic_DNA"/>
</dbReference>
<feature type="region of interest" description="Disordered" evidence="1">
    <location>
        <begin position="373"/>
        <end position="470"/>
    </location>
</feature>
<dbReference type="AlphaFoldDB" id="A0A8J5UV18"/>
<feature type="compositionally biased region" description="Low complexity" evidence="1">
    <location>
        <begin position="200"/>
        <end position="219"/>
    </location>
</feature>
<feature type="compositionally biased region" description="Basic and acidic residues" evidence="1">
    <location>
        <begin position="16"/>
        <end position="27"/>
    </location>
</feature>
<sequence length="642" mass="72564">MVATRRSAADQASVELNRKGKMVEKIRTSSPPRSDSIPNREINKYNNSSSPVETTTPELNMNQSEKKKETRGRKRKSSELVSATEVQPILKIETRGRKRKNPVNTVKQEPTTSPILKKPSFGSSAENQINNKHNILHLLTDDNSLPPPPPPPPPPDAPALFVETMSPSSSAVISNGRIPITSIISQKIDTNGPDDLTPLSGSPAPESPDSGSSSAYSNGSDKKTKRRYRVDRDNIKINKRIMSKDTEDVIAMFKKFDDEVLTNTEAKQRLLSLGFETRKRYITTFKHYIRFCCKKNLSNFFVTGELMKEFYEEQFAMSSSTNPVIRLRKMDPAFSKLQEINFLVYHLPTKEIPNRHIALEYLIYKEGGNESGAGLQSMKSSAKSSASPAPVETIKKKLTAPNTKKKTVKVQTKKKAAVENRDETALMTPPEHSETHPFPDHIATPKTETSSPIPTPIPTKKPSNKKQKNLDVKELRSSFNVLRSQIQNILKANVSIEPAAISNIATQINRSLDEFDHTLTTPTVSGTKAVPTIDINHDIFTVYEICEEWFRIEPSIESRLQKWGEDWITDEIDHATFLERKAIVEFVQKMSKECGVDDIFIVANDCDRYIRDKSILDEFISEIELDFNDLFKRVIRHRQRRS</sequence>
<evidence type="ECO:0000259" key="2">
    <source>
        <dbReference type="Pfam" id="PF12550"/>
    </source>
</evidence>
<feature type="compositionally biased region" description="Pro residues" evidence="1">
    <location>
        <begin position="145"/>
        <end position="157"/>
    </location>
</feature>
<proteinExistence type="predicted"/>
<evidence type="ECO:0000256" key="1">
    <source>
        <dbReference type="SAM" id="MobiDB-lite"/>
    </source>
</evidence>
<feature type="compositionally biased region" description="Polar residues" evidence="1">
    <location>
        <begin position="28"/>
        <end position="37"/>
    </location>
</feature>
<feature type="compositionally biased region" description="Polar residues" evidence="1">
    <location>
        <begin position="44"/>
        <end position="63"/>
    </location>
</feature>
<dbReference type="GeneID" id="73467011"/>
<feature type="region of interest" description="Disordered" evidence="1">
    <location>
        <begin position="184"/>
        <end position="230"/>
    </location>
</feature>
<reference evidence="3 4" key="1">
    <citation type="journal article" date="2021" name="DNA Res.">
        <title>Genome analysis of Candida subhashii reveals its hybrid nature and dual mitochondrial genome conformations.</title>
        <authorList>
            <person name="Mixao V."/>
            <person name="Hegedusova E."/>
            <person name="Saus E."/>
            <person name="Pryszcz L.P."/>
            <person name="Cillingova A."/>
            <person name="Nosek J."/>
            <person name="Gabaldon T."/>
        </authorList>
    </citation>
    <scope>NUCLEOTIDE SEQUENCE [LARGE SCALE GENOMIC DNA]</scope>
    <source>
        <strain evidence="3 4">CBS 10753</strain>
    </source>
</reference>
<accession>A0A8J5UV18</accession>
<dbReference type="Pfam" id="PF12550">
    <property type="entry name" value="GCR1_C"/>
    <property type="match status" value="1"/>
</dbReference>
<dbReference type="OrthoDB" id="4023627at2759"/>
<dbReference type="RefSeq" id="XP_049266489.1">
    <property type="nucleotide sequence ID" value="XM_049405843.1"/>
</dbReference>
<organism evidence="3 4">
    <name type="scientific">[Candida] subhashii</name>
    <dbReference type="NCBI Taxonomy" id="561895"/>
    <lineage>
        <taxon>Eukaryota</taxon>
        <taxon>Fungi</taxon>
        <taxon>Dikarya</taxon>
        <taxon>Ascomycota</taxon>
        <taxon>Saccharomycotina</taxon>
        <taxon>Pichiomycetes</taxon>
        <taxon>Debaryomycetaceae</taxon>
        <taxon>Spathaspora</taxon>
    </lineage>
</organism>
<feature type="compositionally biased region" description="Low complexity" evidence="1">
    <location>
        <begin position="379"/>
        <end position="390"/>
    </location>
</feature>
<feature type="region of interest" description="Disordered" evidence="1">
    <location>
        <begin position="1"/>
        <end position="127"/>
    </location>
</feature>
<gene>
    <name evidence="3" type="ORF">J8A68_000210</name>
</gene>
<keyword evidence="4" id="KW-1185">Reference proteome</keyword>
<protein>
    <recommendedName>
        <fullName evidence="2">Transcription activator GCR1-like domain-containing protein</fullName>
    </recommendedName>
</protein>
<name>A0A8J5UV18_9ASCO</name>
<evidence type="ECO:0000313" key="4">
    <source>
        <dbReference type="Proteomes" id="UP000694255"/>
    </source>
</evidence>
<evidence type="ECO:0000313" key="3">
    <source>
        <dbReference type="EMBL" id="KAG7666257.1"/>
    </source>
</evidence>
<feature type="region of interest" description="Disordered" evidence="1">
    <location>
        <begin position="139"/>
        <end position="162"/>
    </location>
</feature>
<feature type="domain" description="Transcription activator GCR1-like" evidence="2">
    <location>
        <begin position="534"/>
        <end position="598"/>
    </location>
</feature>
<feature type="compositionally biased region" description="Polar residues" evidence="1">
    <location>
        <begin position="102"/>
        <end position="114"/>
    </location>
</feature>